<dbReference type="RefSeq" id="WP_166281137.1">
    <property type="nucleotide sequence ID" value="NZ_JAANNP010000003.1"/>
</dbReference>
<evidence type="ECO:0000313" key="3">
    <source>
        <dbReference type="Proteomes" id="UP000800981"/>
    </source>
</evidence>
<gene>
    <name evidence="2" type="ORF">G9H71_09680</name>
</gene>
<dbReference type="InterPro" id="IPR009839">
    <property type="entry name" value="SseB_N"/>
</dbReference>
<dbReference type="Proteomes" id="UP000800981">
    <property type="component" value="Unassembled WGS sequence"/>
</dbReference>
<sequence>MSGHGGKTIPDTGFAGDEGVADAAVTAALAAYAADPGRAPEVLTALAASRLLVPVVAVLAEEEDVAAGQLRREKRTDMALVTVEGPGGRALPVFTSLETLARWRADARPVPVEPSRAAVAGAAEGAQALLVDPAGPVPYVVAGPALRALAEERVPLPMYADPEVIAAVQALVAAEPDVTAVLLAPAEGVDARIVLTVRAGAALEPVVQRLGRALQGERVLRERTLRGVDVAVETA</sequence>
<dbReference type="Pfam" id="PF07179">
    <property type="entry name" value="SseB"/>
    <property type="match status" value="1"/>
</dbReference>
<comment type="caution">
    <text evidence="2">The sequence shown here is derived from an EMBL/GenBank/DDBJ whole genome shotgun (WGS) entry which is preliminary data.</text>
</comment>
<name>A0ABX0GU32_9ACTN</name>
<accession>A0ABX0GU32</accession>
<keyword evidence="3" id="KW-1185">Reference proteome</keyword>
<dbReference type="EMBL" id="JAANNP010000003">
    <property type="protein sequence ID" value="NHC14050.1"/>
    <property type="molecule type" value="Genomic_DNA"/>
</dbReference>
<feature type="domain" description="SseB protein N-terminal" evidence="1">
    <location>
        <begin position="26"/>
        <end position="148"/>
    </location>
</feature>
<reference evidence="2 3" key="1">
    <citation type="submission" date="2020-03" db="EMBL/GenBank/DDBJ databases">
        <title>Two novel Motilibacter sp.</title>
        <authorList>
            <person name="Liu S."/>
        </authorList>
    </citation>
    <scope>NUCLEOTIDE SEQUENCE [LARGE SCALE GENOMIC DNA]</scope>
    <source>
        <strain evidence="2 3">E257</strain>
    </source>
</reference>
<evidence type="ECO:0000313" key="2">
    <source>
        <dbReference type="EMBL" id="NHC14050.1"/>
    </source>
</evidence>
<proteinExistence type="predicted"/>
<protein>
    <submittedName>
        <fullName evidence="2">SseB family protein</fullName>
    </submittedName>
</protein>
<organism evidence="2 3">
    <name type="scientific">Motilibacter deserti</name>
    <dbReference type="NCBI Taxonomy" id="2714956"/>
    <lineage>
        <taxon>Bacteria</taxon>
        <taxon>Bacillati</taxon>
        <taxon>Actinomycetota</taxon>
        <taxon>Actinomycetes</taxon>
        <taxon>Motilibacterales</taxon>
        <taxon>Motilibacteraceae</taxon>
        <taxon>Motilibacter</taxon>
    </lineage>
</organism>
<evidence type="ECO:0000259" key="1">
    <source>
        <dbReference type="Pfam" id="PF07179"/>
    </source>
</evidence>